<dbReference type="RefSeq" id="WP_132260539.1">
    <property type="nucleotide sequence ID" value="NZ_SLZQ01000025.1"/>
</dbReference>
<name>A0A4R3HPX4_PAULE</name>
<comment type="caution">
    <text evidence="1">The sequence shown here is derived from an EMBL/GenBank/DDBJ whole genome shotgun (WGS) entry which is preliminary data.</text>
</comment>
<gene>
    <name evidence="1" type="ORF">EDC30_1253</name>
</gene>
<dbReference type="AlphaFoldDB" id="A0A4R3HPX4"/>
<evidence type="ECO:0000313" key="2">
    <source>
        <dbReference type="Proteomes" id="UP000295382"/>
    </source>
</evidence>
<dbReference type="Proteomes" id="UP000295382">
    <property type="component" value="Unassembled WGS sequence"/>
</dbReference>
<keyword evidence="2" id="KW-1185">Reference proteome</keyword>
<accession>A0A4R3HPX4</accession>
<organism evidence="1 2">
    <name type="scientific">Paucimonas lemoignei</name>
    <name type="common">Pseudomonas lemoignei</name>
    <dbReference type="NCBI Taxonomy" id="29443"/>
    <lineage>
        <taxon>Bacteria</taxon>
        <taxon>Pseudomonadati</taxon>
        <taxon>Pseudomonadota</taxon>
        <taxon>Betaproteobacteria</taxon>
        <taxon>Burkholderiales</taxon>
        <taxon>Burkholderiaceae</taxon>
        <taxon>Paucimonas</taxon>
    </lineage>
</organism>
<reference evidence="1 2" key="1">
    <citation type="submission" date="2019-03" db="EMBL/GenBank/DDBJ databases">
        <title>Genomic Encyclopedia of Type Strains, Phase IV (KMG-IV): sequencing the most valuable type-strain genomes for metagenomic binning, comparative biology and taxonomic classification.</title>
        <authorList>
            <person name="Goeker M."/>
        </authorList>
    </citation>
    <scope>NUCLEOTIDE SEQUENCE [LARGE SCALE GENOMIC DNA]</scope>
    <source>
        <strain evidence="1 2">DSM 7445</strain>
    </source>
</reference>
<protein>
    <submittedName>
        <fullName evidence="1">Uncharacterized protein</fullName>
    </submittedName>
</protein>
<proteinExistence type="predicted"/>
<sequence length="151" mass="16517">MSQIEGRSFFGYAAKCNDLKEVVALLRDITGEEATKATVAFGMLLAANSTDGGEYRDDALAVLNSLAYAKAELDIAGCHTFPTIEVTSDVLFSAQRYADENTIPCTEWPTSDEVINNVLETAKKYSKVTEWKRLIKNENGVVVGVESIENI</sequence>
<evidence type="ECO:0000313" key="1">
    <source>
        <dbReference type="EMBL" id="TCS32065.1"/>
    </source>
</evidence>
<dbReference type="OrthoDB" id="8443654at2"/>
<dbReference type="EMBL" id="SLZQ01000025">
    <property type="protein sequence ID" value="TCS32065.1"/>
    <property type="molecule type" value="Genomic_DNA"/>
</dbReference>